<dbReference type="CDD" id="cd04301">
    <property type="entry name" value="NAT_SF"/>
    <property type="match status" value="1"/>
</dbReference>
<dbReference type="EMBL" id="JAIMJA010000001">
    <property type="protein sequence ID" value="MCE2593233.1"/>
    <property type="molecule type" value="Genomic_DNA"/>
</dbReference>
<dbReference type="Gene3D" id="3.40.630.30">
    <property type="match status" value="1"/>
</dbReference>
<comment type="caution">
    <text evidence="2">The sequence shown here is derived from an EMBL/GenBank/DDBJ whole genome shotgun (WGS) entry which is preliminary data.</text>
</comment>
<name>A0ABS8W3Y2_9GAMM</name>
<dbReference type="EC" id="2.3.1.-" evidence="2"/>
<organism evidence="2 3">
    <name type="scientific">Motilimonas cestriensis</name>
    <dbReference type="NCBI Taxonomy" id="2742685"/>
    <lineage>
        <taxon>Bacteria</taxon>
        <taxon>Pseudomonadati</taxon>
        <taxon>Pseudomonadota</taxon>
        <taxon>Gammaproteobacteria</taxon>
        <taxon>Alteromonadales</taxon>
        <taxon>Alteromonadales genera incertae sedis</taxon>
        <taxon>Motilimonas</taxon>
    </lineage>
</organism>
<dbReference type="PANTHER" id="PTHR13170:SF16">
    <property type="entry name" value="PROTEIN O-GLCNACASE"/>
    <property type="match status" value="1"/>
</dbReference>
<keyword evidence="2" id="KW-0808">Transferase</keyword>
<evidence type="ECO:0000313" key="3">
    <source>
        <dbReference type="Proteomes" id="UP001201273"/>
    </source>
</evidence>
<proteinExistence type="predicted"/>
<dbReference type="GO" id="GO:0016746">
    <property type="term" value="F:acyltransferase activity"/>
    <property type="evidence" value="ECO:0007669"/>
    <property type="project" value="UniProtKB-KW"/>
</dbReference>
<dbReference type="Proteomes" id="UP001201273">
    <property type="component" value="Unassembled WGS sequence"/>
</dbReference>
<gene>
    <name evidence="2" type="ORF">K6Y31_00160</name>
</gene>
<dbReference type="Pfam" id="PF00583">
    <property type="entry name" value="Acetyltransf_1"/>
    <property type="match status" value="1"/>
</dbReference>
<dbReference type="InterPro" id="IPR051822">
    <property type="entry name" value="Glycosyl_Hydrolase_84"/>
</dbReference>
<dbReference type="PROSITE" id="PS51186">
    <property type="entry name" value="GNAT"/>
    <property type="match status" value="1"/>
</dbReference>
<dbReference type="InterPro" id="IPR000182">
    <property type="entry name" value="GNAT_dom"/>
</dbReference>
<sequence>MPTKKLPFEIRPYQPSDLSALYEICLLTADGGKDASHLFADKKLVGHFYAAPYGVFEPDVCFIVTHNEKPCGFVVGTRCSQRFAQRCENEWFPQLRAQFPLLNSAPVSLNDKLISYLHQGYQPRPEYRDYPAHLHINLLPETQGHGIGRKLMETFIENLKQLNVSGLHLEVSASNQTAIRFYEKMGFSQIAQFEHSFGYGIKF</sequence>
<reference evidence="2 3" key="1">
    <citation type="journal article" date="2022" name="Environ. Microbiol. Rep.">
        <title>Eco-phylogenetic analyses reveal divergent evolution of vitamin B12 metabolism in the marine bacterial family 'Psychromonadaceae'.</title>
        <authorList>
            <person name="Jin X."/>
            <person name="Yang Y."/>
            <person name="Cao H."/>
            <person name="Gao B."/>
            <person name="Zhao Z."/>
        </authorList>
    </citation>
    <scope>NUCLEOTIDE SEQUENCE [LARGE SCALE GENOMIC DNA]</scope>
    <source>
        <strain evidence="2 3">MKS20</strain>
    </source>
</reference>
<accession>A0ABS8W3Y2</accession>
<dbReference type="SUPFAM" id="SSF55729">
    <property type="entry name" value="Acyl-CoA N-acyltransferases (Nat)"/>
    <property type="match status" value="1"/>
</dbReference>
<evidence type="ECO:0000313" key="2">
    <source>
        <dbReference type="EMBL" id="MCE2593233.1"/>
    </source>
</evidence>
<keyword evidence="2" id="KW-0012">Acyltransferase</keyword>
<dbReference type="RefSeq" id="WP_233050857.1">
    <property type="nucleotide sequence ID" value="NZ_JAIMJA010000001.1"/>
</dbReference>
<feature type="domain" description="N-acetyltransferase" evidence="1">
    <location>
        <begin position="8"/>
        <end position="203"/>
    </location>
</feature>
<dbReference type="InterPro" id="IPR016181">
    <property type="entry name" value="Acyl_CoA_acyltransferase"/>
</dbReference>
<dbReference type="PANTHER" id="PTHR13170">
    <property type="entry name" value="O-GLCNACASE"/>
    <property type="match status" value="1"/>
</dbReference>
<protein>
    <submittedName>
        <fullName evidence="2">GNAT family N-acetyltransferase</fullName>
        <ecNumber evidence="2">2.3.1.-</ecNumber>
    </submittedName>
</protein>
<evidence type="ECO:0000259" key="1">
    <source>
        <dbReference type="PROSITE" id="PS51186"/>
    </source>
</evidence>
<keyword evidence="3" id="KW-1185">Reference proteome</keyword>